<name>A0A2W2BCV3_9ACTN</name>
<dbReference type="AlphaFoldDB" id="A0A2W2BCV3"/>
<comment type="caution">
    <text evidence="2">The sequence shown here is derived from an EMBL/GenBank/DDBJ whole genome shotgun (WGS) entry which is preliminary data.</text>
</comment>
<feature type="non-terminal residue" evidence="2">
    <location>
        <position position="144"/>
    </location>
</feature>
<evidence type="ECO:0000313" key="3">
    <source>
        <dbReference type="Proteomes" id="UP000248764"/>
    </source>
</evidence>
<feature type="transmembrane region" description="Helical" evidence="1">
    <location>
        <begin position="46"/>
        <end position="64"/>
    </location>
</feature>
<reference evidence="2 3" key="1">
    <citation type="submission" date="2018-01" db="EMBL/GenBank/DDBJ databases">
        <title>Draft genome sequence of Jiangella sp. GTF31.</title>
        <authorList>
            <person name="Sahin N."/>
            <person name="Ay H."/>
            <person name="Saygin H."/>
        </authorList>
    </citation>
    <scope>NUCLEOTIDE SEQUENCE [LARGE SCALE GENOMIC DNA]</scope>
    <source>
        <strain evidence="2 3">GTF31</strain>
    </source>
</reference>
<protein>
    <submittedName>
        <fullName evidence="2">Uncharacterized protein</fullName>
    </submittedName>
</protein>
<organism evidence="2 3">
    <name type="scientific">Jiangella anatolica</name>
    <dbReference type="NCBI Taxonomy" id="2670374"/>
    <lineage>
        <taxon>Bacteria</taxon>
        <taxon>Bacillati</taxon>
        <taxon>Actinomycetota</taxon>
        <taxon>Actinomycetes</taxon>
        <taxon>Jiangellales</taxon>
        <taxon>Jiangellaceae</taxon>
        <taxon>Jiangella</taxon>
    </lineage>
</organism>
<dbReference type="EMBL" id="POTW01000011">
    <property type="protein sequence ID" value="PZF84925.1"/>
    <property type="molecule type" value="Genomic_DNA"/>
</dbReference>
<accession>A0A2W2BCV3</accession>
<keyword evidence="3" id="KW-1185">Reference proteome</keyword>
<keyword evidence="1" id="KW-0812">Transmembrane</keyword>
<evidence type="ECO:0000256" key="1">
    <source>
        <dbReference type="SAM" id="Phobius"/>
    </source>
</evidence>
<proteinExistence type="predicted"/>
<dbReference type="Proteomes" id="UP000248764">
    <property type="component" value="Unassembled WGS sequence"/>
</dbReference>
<evidence type="ECO:0000313" key="2">
    <source>
        <dbReference type="EMBL" id="PZF84925.1"/>
    </source>
</evidence>
<feature type="transmembrane region" description="Helical" evidence="1">
    <location>
        <begin position="71"/>
        <end position="94"/>
    </location>
</feature>
<feature type="transmembrane region" description="Helical" evidence="1">
    <location>
        <begin position="106"/>
        <end position="130"/>
    </location>
</feature>
<gene>
    <name evidence="2" type="ORF">C1I92_06375</name>
</gene>
<keyword evidence="1" id="KW-1133">Transmembrane helix</keyword>
<sequence length="144" mass="14984">MTALRRAVVVVAVLTVPAGIAAVLVFDELLRDAGRPELTQGLRDGVVYILAMASAAIVGAGLALRRPEHPVGWLFLGLAVLQASGPALIGYAAYGAIARPDALPLATVAGLLADSAFVLWFVCIALVFLLTPDGRPPSSRWGWA</sequence>
<keyword evidence="1" id="KW-0472">Membrane</keyword>
<feature type="transmembrane region" description="Helical" evidence="1">
    <location>
        <begin position="7"/>
        <end position="26"/>
    </location>
</feature>